<comment type="caution">
    <text evidence="1">The sequence shown here is derived from an EMBL/GenBank/DDBJ whole genome shotgun (WGS) entry which is preliminary data.</text>
</comment>
<name>A0A0B0HB28_SOVGS</name>
<organism evidence="1 2">
    <name type="scientific">Solemya velum gill symbiont</name>
    <dbReference type="NCBI Taxonomy" id="2340"/>
    <lineage>
        <taxon>Bacteria</taxon>
        <taxon>Pseudomonadati</taxon>
        <taxon>Pseudomonadota</taxon>
        <taxon>Gammaproteobacteria</taxon>
        <taxon>sulfur-oxidizing symbionts</taxon>
    </lineage>
</organism>
<protein>
    <submittedName>
        <fullName evidence="1">Uncharacterized protein</fullName>
    </submittedName>
</protein>
<gene>
    <name evidence="1" type="ORF">JV46_29920</name>
</gene>
<accession>A0A0B0HB28</accession>
<dbReference type="AlphaFoldDB" id="A0A0B0HB28"/>
<sequence length="45" mass="5388">MPCINSFSLYTDLYTLLEVLSFQFFACQIRRVNRNWPLFSLILTL</sequence>
<keyword evidence="2" id="KW-1185">Reference proteome</keyword>
<dbReference type="EMBL" id="JRAA01000002">
    <property type="protein sequence ID" value="KHF24661.1"/>
    <property type="molecule type" value="Genomic_DNA"/>
</dbReference>
<proteinExistence type="predicted"/>
<reference evidence="1 2" key="1">
    <citation type="journal article" date="2014" name="BMC Genomics">
        <title>The genome of the intracellular bacterium of the coastal bivalve, Solemya velum: a blueprint for thriving in and out of symbiosis.</title>
        <authorList>
            <person name="Dmytrenko O."/>
            <person name="Russell S.L."/>
            <person name="Loo W.T."/>
            <person name="Fontanez K.M."/>
            <person name="Liao L."/>
            <person name="Roeselers G."/>
            <person name="Sharma R."/>
            <person name="Stewart F.J."/>
            <person name="Newton I.L."/>
            <person name="Woyke T."/>
            <person name="Wu D."/>
            <person name="Lang J.M."/>
            <person name="Eisen J.A."/>
            <person name="Cavanaugh C.M."/>
        </authorList>
    </citation>
    <scope>NUCLEOTIDE SEQUENCE [LARGE SCALE GENOMIC DNA]</scope>
    <source>
        <strain evidence="1 2">WH</strain>
    </source>
</reference>
<evidence type="ECO:0000313" key="1">
    <source>
        <dbReference type="EMBL" id="KHF24661.1"/>
    </source>
</evidence>
<dbReference type="Proteomes" id="UP000030856">
    <property type="component" value="Unassembled WGS sequence"/>
</dbReference>
<evidence type="ECO:0000313" key="2">
    <source>
        <dbReference type="Proteomes" id="UP000030856"/>
    </source>
</evidence>